<dbReference type="InterPro" id="IPR036388">
    <property type="entry name" value="WH-like_DNA-bd_sf"/>
</dbReference>
<evidence type="ECO:0000259" key="1">
    <source>
        <dbReference type="SMART" id="SM01043"/>
    </source>
</evidence>
<protein>
    <submittedName>
        <fullName evidence="2">BTAD domain-containing putative transcriptional regulator</fullName>
    </submittedName>
</protein>
<reference evidence="2" key="2">
    <citation type="submission" date="2023-07" db="EMBL/GenBank/DDBJ databases">
        <authorList>
            <person name="Shen H."/>
        </authorList>
    </citation>
    <scope>NUCLEOTIDE SEQUENCE</scope>
    <source>
        <strain evidence="2">TNR-22</strain>
    </source>
</reference>
<dbReference type="Gene3D" id="1.25.40.10">
    <property type="entry name" value="Tetratricopeptide repeat domain"/>
    <property type="match status" value="1"/>
</dbReference>
<dbReference type="SUPFAM" id="SSF46894">
    <property type="entry name" value="C-terminal effector domain of the bipartite response regulators"/>
    <property type="match status" value="1"/>
</dbReference>
<dbReference type="SMART" id="SM01043">
    <property type="entry name" value="BTAD"/>
    <property type="match status" value="1"/>
</dbReference>
<accession>A0ABT8YRT5</accession>
<proteinExistence type="predicted"/>
<organism evidence="2 3">
    <name type="scientific">Rhizobium alvei</name>
    <dbReference type="NCBI Taxonomy" id="1132659"/>
    <lineage>
        <taxon>Bacteria</taxon>
        <taxon>Pseudomonadati</taxon>
        <taxon>Pseudomonadota</taxon>
        <taxon>Alphaproteobacteria</taxon>
        <taxon>Hyphomicrobiales</taxon>
        <taxon>Rhizobiaceae</taxon>
        <taxon>Rhizobium/Agrobacterium group</taxon>
        <taxon>Rhizobium</taxon>
    </lineage>
</organism>
<dbReference type="Proteomes" id="UP001174932">
    <property type="component" value="Unassembled WGS sequence"/>
</dbReference>
<reference evidence="2" key="1">
    <citation type="journal article" date="2015" name="Int. J. Syst. Evol. Microbiol.">
        <title>Rhizobium alvei sp. nov., isolated from a freshwater river.</title>
        <authorList>
            <person name="Sheu S.Y."/>
            <person name="Huang H.W."/>
            <person name="Young C.C."/>
            <person name="Chen W.M."/>
        </authorList>
    </citation>
    <scope>NUCLEOTIDE SEQUENCE</scope>
    <source>
        <strain evidence="2">TNR-22</strain>
    </source>
</reference>
<dbReference type="InterPro" id="IPR016032">
    <property type="entry name" value="Sig_transdc_resp-reg_C-effctor"/>
</dbReference>
<keyword evidence="3" id="KW-1185">Reference proteome</keyword>
<dbReference type="SMART" id="SM00028">
    <property type="entry name" value="TPR"/>
    <property type="match status" value="1"/>
</dbReference>
<comment type="caution">
    <text evidence="2">The sequence shown here is derived from an EMBL/GenBank/DDBJ whole genome shotgun (WGS) entry which is preliminary data.</text>
</comment>
<dbReference type="PANTHER" id="PTHR35807">
    <property type="entry name" value="TRANSCRIPTIONAL REGULATOR REDD-RELATED"/>
    <property type="match status" value="1"/>
</dbReference>
<dbReference type="SUPFAM" id="SSF48452">
    <property type="entry name" value="TPR-like"/>
    <property type="match status" value="1"/>
</dbReference>
<dbReference type="InterPro" id="IPR005158">
    <property type="entry name" value="BTAD"/>
</dbReference>
<gene>
    <name evidence="2" type="ORF">Q4481_20930</name>
</gene>
<evidence type="ECO:0000313" key="2">
    <source>
        <dbReference type="EMBL" id="MDO6966425.1"/>
    </source>
</evidence>
<dbReference type="InterPro" id="IPR011990">
    <property type="entry name" value="TPR-like_helical_dom_sf"/>
</dbReference>
<dbReference type="EMBL" id="JAUOZU010000017">
    <property type="protein sequence ID" value="MDO6966425.1"/>
    <property type="molecule type" value="Genomic_DNA"/>
</dbReference>
<dbReference type="Pfam" id="PF03704">
    <property type="entry name" value="BTAD"/>
    <property type="match status" value="1"/>
</dbReference>
<sequence length="501" mass="55969">MADGRDRNIAMFSAGLERQAKDLTTAIGHLADEPEILAVSDHWRPIRRKGSRGKAAGQPLLSFQEAGFLDSPISFRTVYSRISSWVSTAGKDKSGRTKVLVIDMSWALATNSATANFETWVEIVDVLSRETGVAVLSLYNRNLMIDEQMLTALRGHPRILSTAGIRENPHWLPPMLLTRGTLRQQVDHWLTALSPDLAPGSDGAQIHAAEGADPMWLLRRAAEEPAIAGLEARDRWKIRCLGRLRVYRNNGSQIIWDTPGGATRKTKTLFAYLLQKGGDGASADELADLLWPEAASAEAARNRLYHTVRYLREALGQGAEKSGSGYLIRDSSRYVLVPPDKSWLDISTFEQLCRQSTTHMNAGAPDEAMICLQAADRLYTGDLFADIPAEYADDNERDWCWSKRYWLREMFFKVQRNAASIYRQRQDYSAALAHCQKALAIDPLCEIAHEEAMRIFAAQGRQEAIDRQFKLYIDSLSHFDDRPKSAGLKATYQALKAGKSA</sequence>
<dbReference type="InterPro" id="IPR051677">
    <property type="entry name" value="AfsR-DnrI-RedD_regulator"/>
</dbReference>
<dbReference type="RefSeq" id="WP_304378345.1">
    <property type="nucleotide sequence ID" value="NZ_JAUOZU010000017.1"/>
</dbReference>
<feature type="domain" description="Bacterial transcriptional activator" evidence="1">
    <location>
        <begin position="344"/>
        <end position="496"/>
    </location>
</feature>
<name>A0ABT8YRT5_9HYPH</name>
<dbReference type="Gene3D" id="1.10.10.10">
    <property type="entry name" value="Winged helix-like DNA-binding domain superfamily/Winged helix DNA-binding domain"/>
    <property type="match status" value="1"/>
</dbReference>
<evidence type="ECO:0000313" key="3">
    <source>
        <dbReference type="Proteomes" id="UP001174932"/>
    </source>
</evidence>
<dbReference type="InterPro" id="IPR019734">
    <property type="entry name" value="TPR_rpt"/>
</dbReference>